<dbReference type="Pfam" id="PF00072">
    <property type="entry name" value="Response_reg"/>
    <property type="match status" value="1"/>
</dbReference>
<evidence type="ECO:0000259" key="3">
    <source>
        <dbReference type="PROSITE" id="PS50110"/>
    </source>
</evidence>
<accession>A0A4Z0GRC8</accession>
<organism evidence="4 5">
    <name type="scientific">Sporolactobacillus shoreae</name>
    <dbReference type="NCBI Taxonomy" id="1465501"/>
    <lineage>
        <taxon>Bacteria</taxon>
        <taxon>Bacillati</taxon>
        <taxon>Bacillota</taxon>
        <taxon>Bacilli</taxon>
        <taxon>Bacillales</taxon>
        <taxon>Sporolactobacillaceae</taxon>
        <taxon>Sporolactobacillus</taxon>
    </lineage>
</organism>
<feature type="domain" description="Response regulatory" evidence="3">
    <location>
        <begin position="11"/>
        <end position="125"/>
    </location>
</feature>
<dbReference type="PANTHER" id="PTHR44591:SF3">
    <property type="entry name" value="RESPONSE REGULATORY DOMAIN-CONTAINING PROTEIN"/>
    <property type="match status" value="1"/>
</dbReference>
<evidence type="ECO:0000256" key="2">
    <source>
        <dbReference type="PROSITE-ProRule" id="PRU00169"/>
    </source>
</evidence>
<dbReference type="GO" id="GO:0000160">
    <property type="term" value="P:phosphorelay signal transduction system"/>
    <property type="evidence" value="ECO:0007669"/>
    <property type="project" value="InterPro"/>
</dbReference>
<dbReference type="SUPFAM" id="SSF52172">
    <property type="entry name" value="CheY-like"/>
    <property type="match status" value="1"/>
</dbReference>
<dbReference type="InterPro" id="IPR050595">
    <property type="entry name" value="Bact_response_regulator"/>
</dbReference>
<dbReference type="RefSeq" id="WP_135347131.1">
    <property type="nucleotide sequence ID" value="NZ_SRJD01000002.1"/>
</dbReference>
<dbReference type="SMART" id="SM00448">
    <property type="entry name" value="REC"/>
    <property type="match status" value="1"/>
</dbReference>
<dbReference type="InterPro" id="IPR001789">
    <property type="entry name" value="Sig_transdc_resp-reg_receiver"/>
</dbReference>
<comment type="caution">
    <text evidence="4">The sequence shown here is derived from an EMBL/GenBank/DDBJ whole genome shotgun (WGS) entry which is preliminary data.</text>
</comment>
<dbReference type="EMBL" id="SRJD01000002">
    <property type="protein sequence ID" value="TGA99735.1"/>
    <property type="molecule type" value="Genomic_DNA"/>
</dbReference>
<dbReference type="Proteomes" id="UP000298347">
    <property type="component" value="Unassembled WGS sequence"/>
</dbReference>
<gene>
    <name evidence="4" type="ORF">E4665_01945</name>
</gene>
<name>A0A4Z0GRC8_9BACL</name>
<protein>
    <submittedName>
        <fullName evidence="4">Response regulator</fullName>
    </submittedName>
</protein>
<evidence type="ECO:0000256" key="1">
    <source>
        <dbReference type="ARBA" id="ARBA00022553"/>
    </source>
</evidence>
<dbReference type="PANTHER" id="PTHR44591">
    <property type="entry name" value="STRESS RESPONSE REGULATOR PROTEIN 1"/>
    <property type="match status" value="1"/>
</dbReference>
<dbReference type="PROSITE" id="PS50110">
    <property type="entry name" value="RESPONSE_REGULATORY"/>
    <property type="match status" value="1"/>
</dbReference>
<keyword evidence="1 2" id="KW-0597">Phosphoprotein</keyword>
<sequence length="126" mass="13882">MAVSDTKTLGRIMVVDDQAGIRLLLNEILKGEGYVPFLAANGGQALKLIQEEDIVLVLLDMRIPGMAGTEILKKIKELKPDIKVMIMTAYEDNEMMRDAMQNGAIACFSKPFDIAELVTAIKKEVV</sequence>
<dbReference type="AlphaFoldDB" id="A0A4Z0GRC8"/>
<dbReference type="Gene3D" id="3.40.50.2300">
    <property type="match status" value="1"/>
</dbReference>
<dbReference type="OrthoDB" id="9808843at2"/>
<feature type="modified residue" description="4-aspartylphosphate" evidence="2">
    <location>
        <position position="60"/>
    </location>
</feature>
<evidence type="ECO:0000313" key="4">
    <source>
        <dbReference type="EMBL" id="TGA99735.1"/>
    </source>
</evidence>
<proteinExistence type="predicted"/>
<dbReference type="InterPro" id="IPR011006">
    <property type="entry name" value="CheY-like_superfamily"/>
</dbReference>
<reference evidence="4 5" key="1">
    <citation type="journal article" date="2015" name="Int. J. Syst. Evol. Microbiol.">
        <title>Sporolactobacillus shoreae sp. nov. and Sporolactobacillus spathodeae sp. nov., two spore-forming lactic acid bacteria isolated from tree barks in Thailand.</title>
        <authorList>
            <person name="Thamacharoensuk T."/>
            <person name="Kitahara M."/>
            <person name="Ohkuma M."/>
            <person name="Thongchul N."/>
            <person name="Tanasupawat S."/>
        </authorList>
    </citation>
    <scope>NUCLEOTIDE SEQUENCE [LARGE SCALE GENOMIC DNA]</scope>
    <source>
        <strain evidence="4 5">BK92</strain>
    </source>
</reference>
<evidence type="ECO:0000313" key="5">
    <source>
        <dbReference type="Proteomes" id="UP000298347"/>
    </source>
</evidence>
<keyword evidence="5" id="KW-1185">Reference proteome</keyword>